<accession>Q995Z4</accession>
<feature type="region of interest" description="Disordered" evidence="1">
    <location>
        <begin position="118"/>
        <end position="183"/>
    </location>
</feature>
<protein>
    <submittedName>
        <fullName evidence="2">BZIP transcription factor</fullName>
    </submittedName>
</protein>
<reference evidence="2" key="1">
    <citation type="journal article" date="2002" name="Virology">
        <title>Identification of the bZIP and Rta homologues in the genome of rhesus monkey rhadinovirus.</title>
        <authorList>
            <person name="Lin S.F."/>
            <person name="Robinson D.R."/>
            <person name="Oh J."/>
            <person name="Jung J.U."/>
            <person name="Luciw P.A."/>
            <person name="Kung H.J."/>
        </authorList>
    </citation>
    <scope>NUCLEOTIDE SEQUENCE</scope>
</reference>
<name>Q995Z4_9GAMA</name>
<dbReference type="EMBL" id="AF241164">
    <property type="protein sequence ID" value="AAK28331.1"/>
    <property type="molecule type" value="mRNA"/>
</dbReference>
<evidence type="ECO:0000256" key="1">
    <source>
        <dbReference type="SAM" id="MobiDB-lite"/>
    </source>
</evidence>
<feature type="compositionally biased region" description="Basic and acidic residues" evidence="1">
    <location>
        <begin position="157"/>
        <end position="171"/>
    </location>
</feature>
<feature type="compositionally biased region" description="Basic and acidic residues" evidence="1">
    <location>
        <begin position="133"/>
        <end position="149"/>
    </location>
</feature>
<proteinExistence type="evidence at transcript level"/>
<organism evidence="2">
    <name type="scientific">Macacine gammaherpesvirus 5</name>
    <name type="common">Rhesus rhadinovirus</name>
    <dbReference type="NCBI Taxonomy" id="154334"/>
    <lineage>
        <taxon>Viruses</taxon>
        <taxon>Duplodnaviria</taxon>
        <taxon>Heunggongvirae</taxon>
        <taxon>Peploviricota</taxon>
        <taxon>Herviviricetes</taxon>
        <taxon>Herpesvirales</taxon>
        <taxon>Orthoherpesviridae</taxon>
        <taxon>Gammaherpesvirinae</taxon>
        <taxon>Rhadinovirus</taxon>
        <taxon>Rhadinovirus macacinegamma5</taxon>
    </lineage>
</organism>
<evidence type="ECO:0000313" key="2">
    <source>
        <dbReference type="EMBL" id="AAK28331.1"/>
    </source>
</evidence>
<sequence>MPRVKTQPKRPQVLEFMPLDLHGGTHTEMDSQNLCPDGQDLLGSYIYTENNGPFSQIMHNGQSNTGTGESFGSYAAGDGFLGGSVSGMYGNNTGEGACSKRPSACRKRSAALIHAASEASVAEQGTSQGAHAVSDRIGRDGGADNRLLKPEPNTVRCDYKTQHSDTSDGRAKRARQCKTSGKNKAQQLQQELESKTTQLTVLTAQHEALQKHASFLQKMMILMCKNGNSKKSTS</sequence>